<evidence type="ECO:0000313" key="6">
    <source>
        <dbReference type="Proteomes" id="UP001596001"/>
    </source>
</evidence>
<evidence type="ECO:0000313" key="5">
    <source>
        <dbReference type="EMBL" id="MFC4789898.1"/>
    </source>
</evidence>
<dbReference type="PRINTS" id="PR00038">
    <property type="entry name" value="HTHLUXR"/>
</dbReference>
<reference evidence="6" key="1">
    <citation type="journal article" date="2019" name="Int. J. Syst. Evol. Microbiol.">
        <title>The Global Catalogue of Microorganisms (GCM) 10K type strain sequencing project: providing services to taxonomists for standard genome sequencing and annotation.</title>
        <authorList>
            <consortium name="The Broad Institute Genomics Platform"/>
            <consortium name="The Broad Institute Genome Sequencing Center for Infectious Disease"/>
            <person name="Wu L."/>
            <person name="Ma J."/>
        </authorList>
    </citation>
    <scope>NUCLEOTIDE SEQUENCE [LARGE SCALE GENOMIC DNA]</scope>
    <source>
        <strain evidence="6">CCUG 49452</strain>
    </source>
</reference>
<evidence type="ECO:0000256" key="3">
    <source>
        <dbReference type="ARBA" id="ARBA00023163"/>
    </source>
</evidence>
<proteinExistence type="predicted"/>
<dbReference type="Proteomes" id="UP001596001">
    <property type="component" value="Unassembled WGS sequence"/>
</dbReference>
<dbReference type="CDD" id="cd06170">
    <property type="entry name" value="LuxR_C_like"/>
    <property type="match status" value="1"/>
</dbReference>
<dbReference type="PROSITE" id="PS50043">
    <property type="entry name" value="HTH_LUXR_2"/>
    <property type="match status" value="1"/>
</dbReference>
<dbReference type="RefSeq" id="WP_382433722.1">
    <property type="nucleotide sequence ID" value="NZ_JBHSHJ010000011.1"/>
</dbReference>
<dbReference type="PANTHER" id="PTHR44688:SF16">
    <property type="entry name" value="DNA-BINDING TRANSCRIPTIONAL ACTIVATOR DEVR_DOSR"/>
    <property type="match status" value="1"/>
</dbReference>
<evidence type="ECO:0000259" key="4">
    <source>
        <dbReference type="PROSITE" id="PS50043"/>
    </source>
</evidence>
<keyword evidence="6" id="KW-1185">Reference proteome</keyword>
<accession>A0ABV9QGJ9</accession>
<dbReference type="InterPro" id="IPR036388">
    <property type="entry name" value="WH-like_DNA-bd_sf"/>
</dbReference>
<dbReference type="Gene3D" id="1.10.10.10">
    <property type="entry name" value="Winged helix-like DNA-binding domain superfamily/Winged helix DNA-binding domain"/>
    <property type="match status" value="1"/>
</dbReference>
<dbReference type="InterPro" id="IPR000792">
    <property type="entry name" value="Tscrpt_reg_LuxR_C"/>
</dbReference>
<protein>
    <submittedName>
        <fullName evidence="5">Helix-turn-helix transcriptional regulator</fullName>
    </submittedName>
</protein>
<sequence length="279" mass="31394">MSNYWLLAPSPSHGLPLPLEDATALLEKLGRASSHAVAEDLLHLLGRHVGLAQCTIFTLRGQGTPQLVGLGDRSRTHQLPLISSDYVSRFYLLDGSQQVMQAEENRHRRLDATRHQQRIVLHRQRSSDVQHTEYRAVCYEQPQLLERLSVLQPQEGGRWLSVNLYRGTEHGFFDATAIATVEAYAPFVMQAMRLHYAGQTLQDDLAGLVLTRLQQRCPALTPRDLDVVRSVLQGLSTEALAERLGLTIESARTYLKRLYRKLGVAGQRELFSLLLEPLA</sequence>
<name>A0ABV9QGJ9_9BURK</name>
<dbReference type="SUPFAM" id="SSF46894">
    <property type="entry name" value="C-terminal effector domain of the bipartite response regulators"/>
    <property type="match status" value="1"/>
</dbReference>
<organism evidence="5 6">
    <name type="scientific">Giesbergeria sinuosa</name>
    <dbReference type="NCBI Taxonomy" id="80883"/>
    <lineage>
        <taxon>Bacteria</taxon>
        <taxon>Pseudomonadati</taxon>
        <taxon>Pseudomonadota</taxon>
        <taxon>Betaproteobacteria</taxon>
        <taxon>Burkholderiales</taxon>
        <taxon>Comamonadaceae</taxon>
        <taxon>Giesbergeria</taxon>
    </lineage>
</organism>
<dbReference type="InterPro" id="IPR016032">
    <property type="entry name" value="Sig_transdc_resp-reg_C-effctor"/>
</dbReference>
<dbReference type="Pfam" id="PF00196">
    <property type="entry name" value="GerE"/>
    <property type="match status" value="1"/>
</dbReference>
<comment type="caution">
    <text evidence="5">The sequence shown here is derived from an EMBL/GenBank/DDBJ whole genome shotgun (WGS) entry which is preliminary data.</text>
</comment>
<evidence type="ECO:0000256" key="1">
    <source>
        <dbReference type="ARBA" id="ARBA00023015"/>
    </source>
</evidence>
<evidence type="ECO:0000256" key="2">
    <source>
        <dbReference type="ARBA" id="ARBA00023125"/>
    </source>
</evidence>
<keyword evidence="1" id="KW-0805">Transcription regulation</keyword>
<dbReference type="EMBL" id="JBHSHJ010000011">
    <property type="protein sequence ID" value="MFC4789898.1"/>
    <property type="molecule type" value="Genomic_DNA"/>
</dbReference>
<dbReference type="PANTHER" id="PTHR44688">
    <property type="entry name" value="DNA-BINDING TRANSCRIPTIONAL ACTIVATOR DEVR_DOSR"/>
    <property type="match status" value="1"/>
</dbReference>
<keyword evidence="3" id="KW-0804">Transcription</keyword>
<keyword evidence="2" id="KW-0238">DNA-binding</keyword>
<gene>
    <name evidence="5" type="ORF">ACFO6X_13005</name>
</gene>
<feature type="domain" description="HTH luxR-type" evidence="4">
    <location>
        <begin position="213"/>
        <end position="278"/>
    </location>
</feature>
<dbReference type="SMART" id="SM00421">
    <property type="entry name" value="HTH_LUXR"/>
    <property type="match status" value="1"/>
</dbReference>